<evidence type="ECO:0000313" key="3">
    <source>
        <dbReference type="EMBL" id="AND17157.1"/>
    </source>
</evidence>
<dbReference type="InterPro" id="IPR036380">
    <property type="entry name" value="Isochorismatase-like_sf"/>
</dbReference>
<dbReference type="Pfam" id="PF00857">
    <property type="entry name" value="Isochorismatase"/>
    <property type="match status" value="1"/>
</dbReference>
<organism evidence="3 4">
    <name type="scientific">Rathayibacter tritici</name>
    <dbReference type="NCBI Taxonomy" id="33888"/>
    <lineage>
        <taxon>Bacteria</taxon>
        <taxon>Bacillati</taxon>
        <taxon>Actinomycetota</taxon>
        <taxon>Actinomycetes</taxon>
        <taxon>Micrococcales</taxon>
        <taxon>Microbacteriaceae</taxon>
        <taxon>Rathayibacter</taxon>
    </lineage>
</organism>
<accession>A0A160KUB0</accession>
<proteinExistence type="predicted"/>
<name>A0A160KUB0_9MICO</name>
<dbReference type="SUPFAM" id="SSF52499">
    <property type="entry name" value="Isochorismatase-like hydrolases"/>
    <property type="match status" value="1"/>
</dbReference>
<keyword evidence="1 3" id="KW-0378">Hydrolase</keyword>
<protein>
    <submittedName>
        <fullName evidence="3">Hydrolase</fullName>
    </submittedName>
</protein>
<dbReference type="AlphaFoldDB" id="A0A160KUB0"/>
<feature type="domain" description="Isochorismatase-like" evidence="2">
    <location>
        <begin position="2"/>
        <end position="165"/>
    </location>
</feature>
<dbReference type="CDD" id="cd00431">
    <property type="entry name" value="cysteine_hydrolases"/>
    <property type="match status" value="1"/>
</dbReference>
<dbReference type="GO" id="GO:0016787">
    <property type="term" value="F:hydrolase activity"/>
    <property type="evidence" value="ECO:0007669"/>
    <property type="project" value="UniProtKB-KW"/>
</dbReference>
<dbReference type="RefSeq" id="WP_068254671.1">
    <property type="nucleotide sequence ID" value="NZ_CP015515.1"/>
</dbReference>
<evidence type="ECO:0000313" key="4">
    <source>
        <dbReference type="Proteomes" id="UP000077071"/>
    </source>
</evidence>
<dbReference type="Gene3D" id="3.40.50.850">
    <property type="entry name" value="Isochorismatase-like"/>
    <property type="match status" value="1"/>
</dbReference>
<dbReference type="PATRIC" id="fig|33888.3.peg.2245"/>
<dbReference type="PANTHER" id="PTHR43540">
    <property type="entry name" value="PEROXYUREIDOACRYLATE/UREIDOACRYLATE AMIDOHYDROLASE-RELATED"/>
    <property type="match status" value="1"/>
</dbReference>
<gene>
    <name evidence="3" type="ORF">A6122_2032</name>
</gene>
<dbReference type="Proteomes" id="UP000077071">
    <property type="component" value="Chromosome"/>
</dbReference>
<keyword evidence="4" id="KW-1185">Reference proteome</keyword>
<dbReference type="OrthoDB" id="4426059at2"/>
<dbReference type="KEGG" id="rtn:A6122_2032"/>
<dbReference type="STRING" id="33888.A6122_2032"/>
<reference evidence="3 4" key="1">
    <citation type="submission" date="2016-05" db="EMBL/GenBank/DDBJ databases">
        <title>Complete genome sequence of Rathayibacter tritici NCPPB 1953.</title>
        <authorList>
            <person name="Park J."/>
            <person name="Lee H.-H."/>
            <person name="Lee S.-W."/>
            <person name="Seo Y.-S."/>
        </authorList>
    </citation>
    <scope>NUCLEOTIDE SEQUENCE [LARGE SCALE GENOMIC DNA]</scope>
    <source>
        <strain evidence="3 4">NCPPB 1953</strain>
    </source>
</reference>
<dbReference type="EMBL" id="CP015515">
    <property type="protein sequence ID" value="AND17157.1"/>
    <property type="molecule type" value="Genomic_DNA"/>
</dbReference>
<evidence type="ECO:0000259" key="2">
    <source>
        <dbReference type="Pfam" id="PF00857"/>
    </source>
</evidence>
<sequence>MSLLVAIDLQHVFADADSPWGSAEFARAVEGTRRLLPAFGERVVTTRFVAPEQPSGAWIPYYREWPFALVPQDDRLYDLVDGVEGHRTITATTFGKWGPELEAELDDSRELVLTGVATDCCVLSTALAAADAGVRVRVVADACAGASEADHRRALDAMALYAPLIEVTILDVVLAEGRNRG</sequence>
<dbReference type="InterPro" id="IPR000868">
    <property type="entry name" value="Isochorismatase-like_dom"/>
</dbReference>
<evidence type="ECO:0000256" key="1">
    <source>
        <dbReference type="ARBA" id="ARBA00022801"/>
    </source>
</evidence>
<dbReference type="InterPro" id="IPR050272">
    <property type="entry name" value="Isochorismatase-like_hydrls"/>
</dbReference>